<evidence type="ECO:0000313" key="6">
    <source>
        <dbReference type="Proteomes" id="UP000265882"/>
    </source>
</evidence>
<protein>
    <submittedName>
        <fullName evidence="5">Aminotransferase class I/II-fold pyridoxal phosphate-dependent enzyme</fullName>
    </submittedName>
</protein>
<dbReference type="InterPro" id="IPR015424">
    <property type="entry name" value="PyrdxlP-dep_Trfase"/>
</dbReference>
<dbReference type="PIRSF" id="PIRSF001434">
    <property type="entry name" value="CGS"/>
    <property type="match status" value="1"/>
</dbReference>
<dbReference type="Gene3D" id="3.40.640.10">
    <property type="entry name" value="Type I PLP-dependent aspartate aminotransferase-like (Major domain)"/>
    <property type="match status" value="1"/>
</dbReference>
<reference evidence="5 6" key="1">
    <citation type="journal article" date="2017" name="ISME J.">
        <title>Energy and carbon metabolisms in a deep terrestrial subsurface fluid microbial community.</title>
        <authorList>
            <person name="Momper L."/>
            <person name="Jungbluth S.P."/>
            <person name="Lee M.D."/>
            <person name="Amend J.P."/>
        </authorList>
    </citation>
    <scope>NUCLEOTIDE SEQUENCE [LARGE SCALE GENOMIC DNA]</scope>
    <source>
        <strain evidence="5">SURF_5</strain>
    </source>
</reference>
<dbReference type="EMBL" id="QZKU01000068">
    <property type="protein sequence ID" value="RJP21326.1"/>
    <property type="molecule type" value="Genomic_DNA"/>
</dbReference>
<gene>
    <name evidence="5" type="ORF">C4520_09940</name>
</gene>
<evidence type="ECO:0000256" key="3">
    <source>
        <dbReference type="PIRSR" id="PIRSR001434-2"/>
    </source>
</evidence>
<evidence type="ECO:0000256" key="2">
    <source>
        <dbReference type="ARBA" id="ARBA00022898"/>
    </source>
</evidence>
<dbReference type="InterPro" id="IPR054542">
    <property type="entry name" value="Cys_met_metab_PP"/>
</dbReference>
<evidence type="ECO:0000256" key="4">
    <source>
        <dbReference type="RuleBase" id="RU362118"/>
    </source>
</evidence>
<dbReference type="Pfam" id="PF01053">
    <property type="entry name" value="Cys_Met_Meta_PP"/>
    <property type="match status" value="1"/>
</dbReference>
<dbReference type="InterPro" id="IPR044639">
    <property type="entry name" value="CGS1/2"/>
</dbReference>
<dbReference type="InterPro" id="IPR015422">
    <property type="entry name" value="PyrdxlP-dep_Trfase_small"/>
</dbReference>
<dbReference type="PANTHER" id="PTHR43379:SF1">
    <property type="entry name" value="CYSTATHIONINE GAMMA-SYNTHASE 1, CHLOROPLASTIC-RELATED"/>
    <property type="match status" value="1"/>
</dbReference>
<accession>A0A3A4NTF2</accession>
<dbReference type="GO" id="GO:0009086">
    <property type="term" value="P:methionine biosynthetic process"/>
    <property type="evidence" value="ECO:0007669"/>
    <property type="project" value="InterPro"/>
</dbReference>
<dbReference type="InterPro" id="IPR015421">
    <property type="entry name" value="PyrdxlP-dep_Trfase_major"/>
</dbReference>
<name>A0A3A4NTF2_ABYX5</name>
<dbReference type="GO" id="GO:0008483">
    <property type="term" value="F:transaminase activity"/>
    <property type="evidence" value="ECO:0007669"/>
    <property type="project" value="UniProtKB-KW"/>
</dbReference>
<comment type="caution">
    <text evidence="5">The sequence shown here is derived from an EMBL/GenBank/DDBJ whole genome shotgun (WGS) entry which is preliminary data.</text>
</comment>
<comment type="similarity">
    <text evidence="4">Belongs to the trans-sulfuration enzymes family.</text>
</comment>
<organism evidence="5 6">
    <name type="scientific">Abyssobacteria bacterium (strain SURF_5)</name>
    <dbReference type="NCBI Taxonomy" id="2093360"/>
    <lineage>
        <taxon>Bacteria</taxon>
        <taxon>Pseudomonadati</taxon>
        <taxon>Candidatus Hydrogenedentota</taxon>
        <taxon>Candidatus Abyssobacteria</taxon>
    </lineage>
</organism>
<sequence>MAGETGGKKLEQDSISKKGESTIAVHGGEIRWRGSITTPLVQTSTFIFKNMNEVAQYTSGKKAHYEYGRYGNPTQEAAETKLAMLEGAETCLLFDCGMSAISATLLALLKTGDHIILTDDAYKQTLNFAENFLPRYGVEVTVIPMGDYEMMESAIKKNTALIFSESPTNPYLNIADMAKVVELGRKYKAVTAIDSTFGAPYNQKPLEWGIDIVIHSGTKFLGGHNDVLSGAVMTSRKFYEKIKLFQKMAGGITDPNSCYLLLRGLKTFSLRMERANTTAMTVATYLEAHPKVKRVYYPGLPSHRHHELAKKQMKGFGGVVTFEVNGNLEQTLHFLDSLKLCLIAPSLGGPESLITHPATITYYSLTREERLDIGVLDELVRLAVGFEDPEDIMADLDQALNSM</sequence>
<dbReference type="PANTHER" id="PTHR43379">
    <property type="entry name" value="CYSTATHIONINE GAMMA-SYNTHASE"/>
    <property type="match status" value="1"/>
</dbReference>
<dbReference type="InterPro" id="IPR000277">
    <property type="entry name" value="Cys/Met-Metab_PyrdxlP-dep_enz"/>
</dbReference>
<evidence type="ECO:0000256" key="1">
    <source>
        <dbReference type="ARBA" id="ARBA00001933"/>
    </source>
</evidence>
<dbReference type="SUPFAM" id="SSF53383">
    <property type="entry name" value="PLP-dependent transferases"/>
    <property type="match status" value="1"/>
</dbReference>
<dbReference type="GO" id="GO:0003962">
    <property type="term" value="F:cystathionine gamma-synthase activity"/>
    <property type="evidence" value="ECO:0007669"/>
    <property type="project" value="InterPro"/>
</dbReference>
<evidence type="ECO:0000313" key="5">
    <source>
        <dbReference type="EMBL" id="RJP21326.1"/>
    </source>
</evidence>
<keyword evidence="2 3" id="KW-0663">Pyridoxal phosphate</keyword>
<dbReference type="Gene3D" id="3.90.1150.10">
    <property type="entry name" value="Aspartate Aminotransferase, domain 1"/>
    <property type="match status" value="1"/>
</dbReference>
<feature type="modified residue" description="N6-(pyridoxal phosphate)lysine" evidence="3">
    <location>
        <position position="219"/>
    </location>
</feature>
<dbReference type="GO" id="GO:0030170">
    <property type="term" value="F:pyridoxal phosphate binding"/>
    <property type="evidence" value="ECO:0007669"/>
    <property type="project" value="InterPro"/>
</dbReference>
<dbReference type="CDD" id="cd00614">
    <property type="entry name" value="CGS_like"/>
    <property type="match status" value="1"/>
</dbReference>
<keyword evidence="5" id="KW-0808">Transferase</keyword>
<dbReference type="PROSITE" id="PS00868">
    <property type="entry name" value="CYS_MET_METAB_PP"/>
    <property type="match status" value="1"/>
</dbReference>
<proteinExistence type="inferred from homology"/>
<dbReference type="Proteomes" id="UP000265882">
    <property type="component" value="Unassembled WGS sequence"/>
</dbReference>
<dbReference type="GO" id="GO:0019346">
    <property type="term" value="P:transsulfuration"/>
    <property type="evidence" value="ECO:0007669"/>
    <property type="project" value="InterPro"/>
</dbReference>
<dbReference type="FunFam" id="3.40.640.10:FF:000046">
    <property type="entry name" value="Cystathionine gamma-lyase"/>
    <property type="match status" value="1"/>
</dbReference>
<dbReference type="AlphaFoldDB" id="A0A3A4NTF2"/>
<dbReference type="FunFam" id="3.90.1150.10:FF:000033">
    <property type="entry name" value="Cystathionine gamma-synthase"/>
    <property type="match status" value="1"/>
</dbReference>
<keyword evidence="5" id="KW-0032">Aminotransferase</keyword>
<comment type="cofactor">
    <cofactor evidence="1 4">
        <name>pyridoxal 5'-phosphate</name>
        <dbReference type="ChEBI" id="CHEBI:597326"/>
    </cofactor>
</comment>